<dbReference type="Proteomes" id="UP001281614">
    <property type="component" value="Unassembled WGS sequence"/>
</dbReference>
<evidence type="ECO:0000313" key="2">
    <source>
        <dbReference type="EMBL" id="KAK2729462.1"/>
    </source>
</evidence>
<dbReference type="PANTHER" id="PTHR24148:SF81">
    <property type="entry name" value="HETEROKARYON INCOMPATIBILITY DOMAIN-CONTAINING PROTEIN"/>
    <property type="match status" value="1"/>
</dbReference>
<name>A0AAD9XY58_COLKA</name>
<dbReference type="EMBL" id="VYYT01000777">
    <property type="protein sequence ID" value="KAK2729462.1"/>
    <property type="molecule type" value="Genomic_DNA"/>
</dbReference>
<gene>
    <name evidence="2" type="ORF">CKAH01_10145</name>
</gene>
<feature type="domain" description="Heterokaryon incompatibility" evidence="1">
    <location>
        <begin position="156"/>
        <end position="308"/>
    </location>
</feature>
<evidence type="ECO:0000259" key="1">
    <source>
        <dbReference type="Pfam" id="PF06985"/>
    </source>
</evidence>
<dbReference type="PANTHER" id="PTHR24148">
    <property type="entry name" value="ANKYRIN REPEAT DOMAIN-CONTAINING PROTEIN 39 HOMOLOG-RELATED"/>
    <property type="match status" value="1"/>
</dbReference>
<sequence>MSRWHSQTCLLPDVYLQDTNVPGCRGCGMTAETFVTLRRSPEDEDTIPVPAVPPDEPRGKFNLWWPSSNLYNSASLESEKPTLIKDPGNVTRKPGAGECDTSMDNVAGSYNACYDRPLVIDEFRLACLPSIPVGVADSYPIHLAFEVFEDHRYPDYDTVSYTWGGENGDYSLSEIIYIGEYWDVMRTTRNCWTMLRYLRPWRGIKLVWVDIICINQCDMRERANQVSKMGLIYSNCNQVVLWLGDDVVQHNQAAIPIRHQIDELYAELANSQSVQRLSNSNTSDDTKASGLEALFARKYFSRVWVIQELIMSPRVLIPHGTTTYWAGPFSDHDVGISHNPGAWGWANTLAPWFKLIAQGLSHKKRLFEILALTSKSEASDCRDKLYGILGLLSGNAKSSTLFPDYSISYQHVMFGMLAFVLLEKREFRLLLAARGVSSDKSVTTDLPSWTPSWDKPGDWWRTLKKMEQTRWPTDYWFYQAASWRRSQNLPWPPPSGNKALGFFRLLRSHEISTHNLWYHDASIHADTGSASLWAFKLVTIQSKFQHTSLPILGSVYQSKLNGSGSICIESSKIDLRNAIKEGDELYVLNSGLRDTSQGFTDLVFMFLRKEADMDDTFNLTTCVSDVLFCSGEWYTVNSTSVDDIAQRLSASIATLRAIWNLSVYLFDGHMASQGMLGSQLSQVFPGHESTPFADIVPIIVRRNGFGRLWNTPVAQKLRARLTGDFFELAFSVDDWNLRKGLYSTPKDYVHRDKCPGLVWEMQVGDG</sequence>
<organism evidence="2 3">
    <name type="scientific">Colletotrichum kahawae</name>
    <name type="common">Coffee berry disease fungus</name>
    <dbReference type="NCBI Taxonomy" id="34407"/>
    <lineage>
        <taxon>Eukaryota</taxon>
        <taxon>Fungi</taxon>
        <taxon>Dikarya</taxon>
        <taxon>Ascomycota</taxon>
        <taxon>Pezizomycotina</taxon>
        <taxon>Sordariomycetes</taxon>
        <taxon>Hypocreomycetidae</taxon>
        <taxon>Glomerellales</taxon>
        <taxon>Glomerellaceae</taxon>
        <taxon>Colletotrichum</taxon>
        <taxon>Colletotrichum gloeosporioides species complex</taxon>
    </lineage>
</organism>
<keyword evidence="3" id="KW-1185">Reference proteome</keyword>
<dbReference type="InterPro" id="IPR052895">
    <property type="entry name" value="HetReg/Transcr_Mod"/>
</dbReference>
<dbReference type="AlphaFoldDB" id="A0AAD9XY58"/>
<comment type="caution">
    <text evidence="2">The sequence shown here is derived from an EMBL/GenBank/DDBJ whole genome shotgun (WGS) entry which is preliminary data.</text>
</comment>
<dbReference type="Pfam" id="PF06985">
    <property type="entry name" value="HET"/>
    <property type="match status" value="1"/>
</dbReference>
<proteinExistence type="predicted"/>
<evidence type="ECO:0000313" key="3">
    <source>
        <dbReference type="Proteomes" id="UP001281614"/>
    </source>
</evidence>
<accession>A0AAD9XY58</accession>
<dbReference type="InterPro" id="IPR010730">
    <property type="entry name" value="HET"/>
</dbReference>
<protein>
    <submittedName>
        <fullName evidence="2">Heterokaryon incompatibility protein HET-6-like protein</fullName>
    </submittedName>
</protein>
<reference evidence="2" key="1">
    <citation type="submission" date="2023-02" db="EMBL/GenBank/DDBJ databases">
        <title>Colletotrichum kahawae CIFC_Que2 genome sequencing and assembly.</title>
        <authorList>
            <person name="Baroncelli R."/>
        </authorList>
    </citation>
    <scope>NUCLEOTIDE SEQUENCE</scope>
    <source>
        <strain evidence="2">CIFC_Que2</strain>
    </source>
</reference>